<evidence type="ECO:0000313" key="1">
    <source>
        <dbReference type="EMBL" id="KAJ3745429.1"/>
    </source>
</evidence>
<accession>A0A9W8P222</accession>
<dbReference type="Proteomes" id="UP001142393">
    <property type="component" value="Unassembled WGS sequence"/>
</dbReference>
<dbReference type="AlphaFoldDB" id="A0A9W8P222"/>
<reference evidence="1 2" key="1">
    <citation type="journal article" date="2023" name="Proc. Natl. Acad. Sci. U.S.A.">
        <title>A global phylogenomic analysis of the shiitake genus Lentinula.</title>
        <authorList>
            <person name="Sierra-Patev S."/>
            <person name="Min B."/>
            <person name="Naranjo-Ortiz M."/>
            <person name="Looney B."/>
            <person name="Konkel Z."/>
            <person name="Slot J.C."/>
            <person name="Sakamoto Y."/>
            <person name="Steenwyk J.L."/>
            <person name="Rokas A."/>
            <person name="Carro J."/>
            <person name="Camarero S."/>
            <person name="Ferreira P."/>
            <person name="Molpeceres G."/>
            <person name="Ruiz-Duenas F.J."/>
            <person name="Serrano A."/>
            <person name="Henrissat B."/>
            <person name="Drula E."/>
            <person name="Hughes K.W."/>
            <person name="Mata J.L."/>
            <person name="Ishikawa N.K."/>
            <person name="Vargas-Isla R."/>
            <person name="Ushijima S."/>
            <person name="Smith C.A."/>
            <person name="Donoghue J."/>
            <person name="Ahrendt S."/>
            <person name="Andreopoulos W."/>
            <person name="He G."/>
            <person name="LaButti K."/>
            <person name="Lipzen A."/>
            <person name="Ng V."/>
            <person name="Riley R."/>
            <person name="Sandor L."/>
            <person name="Barry K."/>
            <person name="Martinez A.T."/>
            <person name="Xiao Y."/>
            <person name="Gibbons J.G."/>
            <person name="Terashima K."/>
            <person name="Grigoriev I.V."/>
            <person name="Hibbett D."/>
        </authorList>
    </citation>
    <scope>NUCLEOTIDE SEQUENCE [LARGE SCALE GENOMIC DNA]</scope>
    <source>
        <strain evidence="1 2">TFB7810</strain>
    </source>
</reference>
<protein>
    <submittedName>
        <fullName evidence="1">Uncharacterized protein</fullName>
    </submittedName>
</protein>
<sequence>MESLQLPPRTKSTNEELDSDRFSTVTAASYDTNETESSATTVWGPGTLSGKAIKSLGEASLRGVDKLIVRWRLAKINAILPGLTSPASLLRNPASGEQLEKIYDDLLELSRLDFYDAKVRQKALKMIMIQIGSREANQLLLCVAKWPREEIIIFLSEMMPCIPLLWYNTDHDTNTTPVMEADTKARLELIAVYRSSLLPSETHEVLPFIDLVSRLAQEHESSCRAVIESGFLDTLVHVCDHCASVPAVVTAVQHAVGILTTCQRDWDVECAPQRLGLVWPRLNPSIPLGETSSKMTQKTPNARKQWWQTNSSIVIIERLSEIAVIMSTEELRSSCEKDMFDLAFDLLIFCDLGNFAELSMSYLVQIIAIGGNLRRTLEHVLTLMPYHNKLDFFYRIIYPLSPLHVEPVPTATTFREAVKAQDPNQDPVEIFVNFAMDVADRSHENAQAIVDAEIISLVRAIRSRTPNFVSYVLQRIQNAFKLRQEPSINGVQRPRAGTV</sequence>
<proteinExistence type="predicted"/>
<name>A0A9W8P222_9AGAR</name>
<comment type="caution">
    <text evidence="1">The sequence shown here is derived from an EMBL/GenBank/DDBJ whole genome shotgun (WGS) entry which is preliminary data.</text>
</comment>
<dbReference type="EMBL" id="JANVFU010000005">
    <property type="protein sequence ID" value="KAJ3745429.1"/>
    <property type="molecule type" value="Genomic_DNA"/>
</dbReference>
<gene>
    <name evidence="1" type="ORF">DFH05DRAFT_1523704</name>
</gene>
<keyword evidence="2" id="KW-1185">Reference proteome</keyword>
<evidence type="ECO:0000313" key="2">
    <source>
        <dbReference type="Proteomes" id="UP001142393"/>
    </source>
</evidence>
<organism evidence="1 2">
    <name type="scientific">Lentinula detonsa</name>
    <dbReference type="NCBI Taxonomy" id="2804962"/>
    <lineage>
        <taxon>Eukaryota</taxon>
        <taxon>Fungi</taxon>
        <taxon>Dikarya</taxon>
        <taxon>Basidiomycota</taxon>
        <taxon>Agaricomycotina</taxon>
        <taxon>Agaricomycetes</taxon>
        <taxon>Agaricomycetidae</taxon>
        <taxon>Agaricales</taxon>
        <taxon>Marasmiineae</taxon>
        <taxon>Omphalotaceae</taxon>
        <taxon>Lentinula</taxon>
    </lineage>
</organism>